<protein>
    <submittedName>
        <fullName evidence="9">Sigma-70 family RNA polymerase sigma factor</fullName>
    </submittedName>
</protein>
<dbReference type="PANTHER" id="PTHR30385">
    <property type="entry name" value="SIGMA FACTOR F FLAGELLAR"/>
    <property type="match status" value="1"/>
</dbReference>
<feature type="domain" description="RNA polymerase sigma-70 region 3" evidence="6">
    <location>
        <begin position="113"/>
        <end position="172"/>
    </location>
</feature>
<dbReference type="SUPFAM" id="SSF88946">
    <property type="entry name" value="Sigma2 domain of RNA polymerase sigma factors"/>
    <property type="match status" value="1"/>
</dbReference>
<gene>
    <name evidence="9" type="ORF">ACFPGP_09245</name>
</gene>
<evidence type="ECO:0000256" key="4">
    <source>
        <dbReference type="ARBA" id="ARBA00023163"/>
    </source>
</evidence>
<feature type="region of interest" description="Disordered" evidence="5">
    <location>
        <begin position="1"/>
        <end position="26"/>
    </location>
</feature>
<feature type="domain" description="RNA polymerase sigma-70 region 4" evidence="8">
    <location>
        <begin position="196"/>
        <end position="243"/>
    </location>
</feature>
<evidence type="ECO:0000259" key="6">
    <source>
        <dbReference type="Pfam" id="PF04539"/>
    </source>
</evidence>
<sequence>MTPPLPPKPGSHPQQVDPLGPPAETTVDDLITENIPLVGHLVRETLGRVPAHVNREDLLSAGLTALVQAGRAYDASRGVPFTRYAATRIRGALLDELRSFDWASRAVRRRARDLDDTRATLSVTLGRSPSDDEVAAALGVPVDKVVANDHDVARARVLSLQATREGAFDDLLVSSEPDPGAEVEHREQLCYVVAAVEELPWRPRLVVCESFRSERTMADIAAELGVTESRISQLRAEALALLRDAVNKAFDPDLVSAPPRPGGRADRRREGYFAAVAARHARLTRPRPRSTSPLDCTA</sequence>
<accession>A0ABW0BHT7</accession>
<dbReference type="Pfam" id="PF04542">
    <property type="entry name" value="Sigma70_r2"/>
    <property type="match status" value="1"/>
</dbReference>
<dbReference type="Proteomes" id="UP001596087">
    <property type="component" value="Unassembled WGS sequence"/>
</dbReference>
<keyword evidence="3" id="KW-0238">DNA-binding</keyword>
<dbReference type="PANTHER" id="PTHR30385:SF7">
    <property type="entry name" value="RNA POLYMERASE SIGMA FACTOR FLIA"/>
    <property type="match status" value="1"/>
</dbReference>
<dbReference type="Gene3D" id="1.10.1740.10">
    <property type="match status" value="1"/>
</dbReference>
<dbReference type="Pfam" id="PF04539">
    <property type="entry name" value="Sigma70_r3"/>
    <property type="match status" value="1"/>
</dbReference>
<dbReference type="InterPro" id="IPR007630">
    <property type="entry name" value="RNA_pol_sigma70_r4"/>
</dbReference>
<name>A0ABW0BHT7_9ACTN</name>
<dbReference type="EMBL" id="JBHSKD010000008">
    <property type="protein sequence ID" value="MFC5176856.1"/>
    <property type="molecule type" value="Genomic_DNA"/>
</dbReference>
<feature type="domain" description="RNA polymerase sigma-70 region 2" evidence="7">
    <location>
        <begin position="30"/>
        <end position="100"/>
    </location>
</feature>
<dbReference type="InterPro" id="IPR014284">
    <property type="entry name" value="RNA_pol_sigma-70_dom"/>
</dbReference>
<dbReference type="InterPro" id="IPR013324">
    <property type="entry name" value="RNA_pol_sigma_r3/r4-like"/>
</dbReference>
<keyword evidence="1" id="KW-0805">Transcription regulation</keyword>
<reference evidence="10" key="1">
    <citation type="journal article" date="2019" name="Int. J. Syst. Evol. Microbiol.">
        <title>The Global Catalogue of Microorganisms (GCM) 10K type strain sequencing project: providing services to taxonomists for standard genome sequencing and annotation.</title>
        <authorList>
            <consortium name="The Broad Institute Genomics Platform"/>
            <consortium name="The Broad Institute Genome Sequencing Center for Infectious Disease"/>
            <person name="Wu L."/>
            <person name="Ma J."/>
        </authorList>
    </citation>
    <scope>NUCLEOTIDE SEQUENCE [LARGE SCALE GENOMIC DNA]</scope>
    <source>
        <strain evidence="10">DFY41</strain>
    </source>
</reference>
<organism evidence="9 10">
    <name type="scientific">Nocardioides taihuensis</name>
    <dbReference type="NCBI Taxonomy" id="1835606"/>
    <lineage>
        <taxon>Bacteria</taxon>
        <taxon>Bacillati</taxon>
        <taxon>Actinomycetota</taxon>
        <taxon>Actinomycetes</taxon>
        <taxon>Propionibacteriales</taxon>
        <taxon>Nocardioidaceae</taxon>
        <taxon>Nocardioides</taxon>
    </lineage>
</organism>
<comment type="caution">
    <text evidence="9">The sequence shown here is derived from an EMBL/GenBank/DDBJ whole genome shotgun (WGS) entry which is preliminary data.</text>
</comment>
<evidence type="ECO:0000259" key="8">
    <source>
        <dbReference type="Pfam" id="PF04545"/>
    </source>
</evidence>
<evidence type="ECO:0000256" key="5">
    <source>
        <dbReference type="SAM" id="MobiDB-lite"/>
    </source>
</evidence>
<evidence type="ECO:0000256" key="3">
    <source>
        <dbReference type="ARBA" id="ARBA00023125"/>
    </source>
</evidence>
<dbReference type="InterPro" id="IPR013325">
    <property type="entry name" value="RNA_pol_sigma_r2"/>
</dbReference>
<evidence type="ECO:0000256" key="1">
    <source>
        <dbReference type="ARBA" id="ARBA00023015"/>
    </source>
</evidence>
<keyword evidence="10" id="KW-1185">Reference proteome</keyword>
<evidence type="ECO:0000256" key="2">
    <source>
        <dbReference type="ARBA" id="ARBA00023082"/>
    </source>
</evidence>
<keyword evidence="4" id="KW-0804">Transcription</keyword>
<evidence type="ECO:0000313" key="9">
    <source>
        <dbReference type="EMBL" id="MFC5176856.1"/>
    </source>
</evidence>
<dbReference type="NCBIfam" id="TIGR02937">
    <property type="entry name" value="sigma70-ECF"/>
    <property type="match status" value="1"/>
</dbReference>
<evidence type="ECO:0000313" key="10">
    <source>
        <dbReference type="Proteomes" id="UP001596087"/>
    </source>
</evidence>
<dbReference type="SUPFAM" id="SSF88659">
    <property type="entry name" value="Sigma3 and sigma4 domains of RNA polymerase sigma factors"/>
    <property type="match status" value="2"/>
</dbReference>
<evidence type="ECO:0000259" key="7">
    <source>
        <dbReference type="Pfam" id="PF04542"/>
    </source>
</evidence>
<feature type="compositionally biased region" description="Pro residues" evidence="5">
    <location>
        <begin position="1"/>
        <end position="10"/>
    </location>
</feature>
<dbReference type="Pfam" id="PF04545">
    <property type="entry name" value="Sigma70_r4"/>
    <property type="match status" value="1"/>
</dbReference>
<dbReference type="Gene3D" id="1.20.140.160">
    <property type="match status" value="1"/>
</dbReference>
<dbReference type="RefSeq" id="WP_378589453.1">
    <property type="nucleotide sequence ID" value="NZ_JBHSKD010000008.1"/>
</dbReference>
<proteinExistence type="predicted"/>
<dbReference type="InterPro" id="IPR007624">
    <property type="entry name" value="RNA_pol_sigma70_r3"/>
</dbReference>
<keyword evidence="2" id="KW-0731">Sigma factor</keyword>
<dbReference type="InterPro" id="IPR007627">
    <property type="entry name" value="RNA_pol_sigma70_r2"/>
</dbReference>